<dbReference type="Proteomes" id="UP000095280">
    <property type="component" value="Unplaced"/>
</dbReference>
<dbReference type="GO" id="GO:0046872">
    <property type="term" value="F:metal ion binding"/>
    <property type="evidence" value="ECO:0007669"/>
    <property type="project" value="UniProtKB-KW"/>
</dbReference>
<dbReference type="Pfam" id="PF00264">
    <property type="entry name" value="Tyrosinase"/>
    <property type="match status" value="1"/>
</dbReference>
<sequence>MLLLALMLLSLQQPQLSLGLIPTVCVANVTSKASVCCPVPKGFSQPCGGRGRGECVRIQAYQEFENYHPGLVKDDRLMWPSRFFEFGCQCDSRYWGADCGECFFGWRGPRCNQRDVRLRRNIFTLSPAERDQYREISRLMRVKMSPYSVLIEKYNNQSDPLRSPVFVPATVHYWLVYVHRYASRRTLFPDAKQCQQFGILDLNHGGPGFMTWHRYYTMMLERELHKIAVERFNWTTFGLPYWDWVDATWCEVCQNDIVGAPGECDNFGQRLHPASPFGGWDEFCTTPSAKDRQQLGGGSCYGCHAAERFGKLVRQWTSLSLPTTAEVNYGLSIPRYYYPEEFNRPAQDLENCGFARYLEGHCGPMELYGKIGTLHNKVHNSVMGSFCCAATAPNDPIFFMHHSQISRLVHMWFLRHRPHPVDMANINVSPGHDRQSYMVGFYPPIRHEEVFTDIASLGYEYDTLEFGEPVRRRLQKEGRMPKPTLKHFVNCQRGFLHPQHRLHRHEFEDELQRFLAEHPGAAT</sequence>
<dbReference type="PROSITE" id="PS00497">
    <property type="entry name" value="TYROSINASE_1"/>
    <property type="match status" value="1"/>
</dbReference>
<dbReference type="Gene3D" id="1.10.1280.10">
    <property type="entry name" value="Di-copper center containing domain from catechol oxidase"/>
    <property type="match status" value="1"/>
</dbReference>
<dbReference type="PANTHER" id="PTHR11474:SF126">
    <property type="entry name" value="TYROSINASE-LIKE PROTEIN TYR-1-RELATED"/>
    <property type="match status" value="1"/>
</dbReference>
<dbReference type="WBParaSite" id="maker-uti_cns_0002419-snap-gene-0.23-mRNA-1">
    <property type="protein sequence ID" value="maker-uti_cns_0002419-snap-gene-0.23-mRNA-1"/>
    <property type="gene ID" value="maker-uti_cns_0002419-snap-gene-0.23"/>
</dbReference>
<dbReference type="PANTHER" id="PTHR11474">
    <property type="entry name" value="TYROSINASE FAMILY MEMBER"/>
    <property type="match status" value="1"/>
</dbReference>
<protein>
    <submittedName>
        <fullName evidence="2">Tyrosinase_Cu-bd domain-containing protein</fullName>
    </submittedName>
</protein>
<dbReference type="InterPro" id="IPR008922">
    <property type="entry name" value="Di-copper_centre_dom_sf"/>
</dbReference>
<dbReference type="SUPFAM" id="SSF48056">
    <property type="entry name" value="Di-copper centre-containing domain"/>
    <property type="match status" value="1"/>
</dbReference>
<evidence type="ECO:0000313" key="2">
    <source>
        <dbReference type="WBParaSite" id="maker-uti_cns_0002419-snap-gene-0.23-mRNA-1"/>
    </source>
</evidence>
<name>A0A1I8GLN0_9PLAT</name>
<dbReference type="InterPro" id="IPR050316">
    <property type="entry name" value="Tyrosinase/Hemocyanin"/>
</dbReference>
<accession>A0A1I8GLN0</accession>
<dbReference type="GO" id="GO:0016491">
    <property type="term" value="F:oxidoreductase activity"/>
    <property type="evidence" value="ECO:0007669"/>
    <property type="project" value="InterPro"/>
</dbReference>
<dbReference type="STRING" id="282301.A0A1I8GLN0"/>
<dbReference type="OrthoDB" id="6132182at2759"/>
<reference evidence="2" key="1">
    <citation type="submission" date="2016-11" db="UniProtKB">
        <authorList>
            <consortium name="WormBaseParasite"/>
        </authorList>
    </citation>
    <scope>IDENTIFICATION</scope>
</reference>
<organism evidence="1 2">
    <name type="scientific">Macrostomum lignano</name>
    <dbReference type="NCBI Taxonomy" id="282301"/>
    <lineage>
        <taxon>Eukaryota</taxon>
        <taxon>Metazoa</taxon>
        <taxon>Spiralia</taxon>
        <taxon>Lophotrochozoa</taxon>
        <taxon>Platyhelminthes</taxon>
        <taxon>Rhabditophora</taxon>
        <taxon>Macrostomorpha</taxon>
        <taxon>Macrostomida</taxon>
        <taxon>Macrostomidae</taxon>
        <taxon>Macrostomum</taxon>
    </lineage>
</organism>
<dbReference type="AlphaFoldDB" id="A0A1I8GLN0"/>
<dbReference type="PRINTS" id="PR00092">
    <property type="entry name" value="TYROSINASE"/>
</dbReference>
<proteinExistence type="predicted"/>
<evidence type="ECO:0000313" key="1">
    <source>
        <dbReference type="Proteomes" id="UP000095280"/>
    </source>
</evidence>
<dbReference type="InterPro" id="IPR002227">
    <property type="entry name" value="Tyrosinase_Cu-bd"/>
</dbReference>
<keyword evidence="1" id="KW-1185">Reference proteome</keyword>